<dbReference type="PROSITE" id="PS00421">
    <property type="entry name" value="TM4_1"/>
    <property type="match status" value="1"/>
</dbReference>
<comment type="similarity">
    <text evidence="2 6">Belongs to the tetraspanin (TM4SF) family.</text>
</comment>
<evidence type="ECO:0000313" key="7">
    <source>
        <dbReference type="EMBL" id="KAG0726990.1"/>
    </source>
</evidence>
<gene>
    <name evidence="7" type="primary">Tspan11</name>
    <name evidence="7" type="ORF">GWK47_035554</name>
</gene>
<protein>
    <recommendedName>
        <fullName evidence="6">Tetraspanin</fullName>
    </recommendedName>
</protein>
<feature type="transmembrane region" description="Helical" evidence="6">
    <location>
        <begin position="217"/>
        <end position="241"/>
    </location>
</feature>
<keyword evidence="5 6" id="KW-0472">Membrane</keyword>
<dbReference type="InterPro" id="IPR000301">
    <property type="entry name" value="Tetraspanin_animals"/>
</dbReference>
<feature type="transmembrane region" description="Helical" evidence="6">
    <location>
        <begin position="58"/>
        <end position="81"/>
    </location>
</feature>
<evidence type="ECO:0000256" key="2">
    <source>
        <dbReference type="ARBA" id="ARBA00006840"/>
    </source>
</evidence>
<reference evidence="7" key="1">
    <citation type="submission" date="2020-07" db="EMBL/GenBank/DDBJ databases">
        <title>The High-quality genome of the commercially important snow crab, Chionoecetes opilio.</title>
        <authorList>
            <person name="Jeong J.-H."/>
            <person name="Ryu S."/>
        </authorList>
    </citation>
    <scope>NUCLEOTIDE SEQUENCE</scope>
    <source>
        <strain evidence="7">MADBK_172401_WGS</strain>
        <tissue evidence="7">Digestive gland</tissue>
    </source>
</reference>
<dbReference type="InterPro" id="IPR018503">
    <property type="entry name" value="Tetraspanin_CS"/>
</dbReference>
<dbReference type="EMBL" id="JACEEZ010003825">
    <property type="protein sequence ID" value="KAG0726990.1"/>
    <property type="molecule type" value="Genomic_DNA"/>
</dbReference>
<dbReference type="Proteomes" id="UP000770661">
    <property type="component" value="Unassembled WGS sequence"/>
</dbReference>
<organism evidence="7 8">
    <name type="scientific">Chionoecetes opilio</name>
    <name type="common">Atlantic snow crab</name>
    <name type="synonym">Cancer opilio</name>
    <dbReference type="NCBI Taxonomy" id="41210"/>
    <lineage>
        <taxon>Eukaryota</taxon>
        <taxon>Metazoa</taxon>
        <taxon>Ecdysozoa</taxon>
        <taxon>Arthropoda</taxon>
        <taxon>Crustacea</taxon>
        <taxon>Multicrustacea</taxon>
        <taxon>Malacostraca</taxon>
        <taxon>Eumalacostraca</taxon>
        <taxon>Eucarida</taxon>
        <taxon>Decapoda</taxon>
        <taxon>Pleocyemata</taxon>
        <taxon>Brachyura</taxon>
        <taxon>Eubrachyura</taxon>
        <taxon>Majoidea</taxon>
        <taxon>Majidae</taxon>
        <taxon>Chionoecetes</taxon>
    </lineage>
</organism>
<evidence type="ECO:0000256" key="5">
    <source>
        <dbReference type="ARBA" id="ARBA00023136"/>
    </source>
</evidence>
<sequence length="244" mass="26829">MGQGVEMTTGGKCVRFLMFAVNFLIWVSSIAILVLGVWTVVDRPYLENLLGNEMYMTAAYILIATGCIIFFISFLGCFGALKEVKCMLLTYFIMVLLLFIILLIGGILGYVFKDKAATSIKHTMVGSIREYGAEKFEHITKAWDETQQAMNCCAIENQAEWMKNKAFSSGGNKVPVSCCKKDSDGEFLNCQRSPTEDNSYTDGCAAKATEFVQQHAVIIGGVAIAVALIMVFGLALSLILFKLI</sequence>
<dbReference type="PANTHER" id="PTHR19282">
    <property type="entry name" value="TETRASPANIN"/>
    <property type="match status" value="1"/>
</dbReference>
<feature type="transmembrane region" description="Helical" evidence="6">
    <location>
        <begin position="88"/>
        <end position="112"/>
    </location>
</feature>
<dbReference type="PIRSF" id="PIRSF002419">
    <property type="entry name" value="Tetraspanin"/>
    <property type="match status" value="1"/>
</dbReference>
<evidence type="ECO:0000256" key="1">
    <source>
        <dbReference type="ARBA" id="ARBA00004141"/>
    </source>
</evidence>
<keyword evidence="4 6" id="KW-1133">Transmembrane helix</keyword>
<dbReference type="InterPro" id="IPR008952">
    <property type="entry name" value="Tetraspanin_EC2_sf"/>
</dbReference>
<dbReference type="SUPFAM" id="SSF48652">
    <property type="entry name" value="Tetraspanin"/>
    <property type="match status" value="1"/>
</dbReference>
<dbReference type="PRINTS" id="PR00259">
    <property type="entry name" value="TMFOUR"/>
</dbReference>
<dbReference type="Gene3D" id="1.10.1450.10">
    <property type="entry name" value="Tetraspanin"/>
    <property type="match status" value="1"/>
</dbReference>
<proteinExistence type="inferred from homology"/>
<feature type="transmembrane region" description="Helical" evidence="6">
    <location>
        <begin position="16"/>
        <end position="38"/>
    </location>
</feature>
<name>A0A8J5D352_CHIOP</name>
<keyword evidence="3 6" id="KW-0812">Transmembrane</keyword>
<accession>A0A8J5D352</accession>
<evidence type="ECO:0000256" key="6">
    <source>
        <dbReference type="RuleBase" id="RU361218"/>
    </source>
</evidence>
<dbReference type="Pfam" id="PF00335">
    <property type="entry name" value="Tetraspanin"/>
    <property type="match status" value="1"/>
</dbReference>
<comment type="caution">
    <text evidence="7">The sequence shown here is derived from an EMBL/GenBank/DDBJ whole genome shotgun (WGS) entry which is preliminary data.</text>
</comment>
<evidence type="ECO:0000256" key="3">
    <source>
        <dbReference type="ARBA" id="ARBA00022692"/>
    </source>
</evidence>
<dbReference type="InterPro" id="IPR018499">
    <property type="entry name" value="Tetraspanin/Peripherin"/>
</dbReference>
<keyword evidence="8" id="KW-1185">Reference proteome</keyword>
<evidence type="ECO:0000313" key="8">
    <source>
        <dbReference type="Proteomes" id="UP000770661"/>
    </source>
</evidence>
<dbReference type="GO" id="GO:0005886">
    <property type="term" value="C:plasma membrane"/>
    <property type="evidence" value="ECO:0007669"/>
    <property type="project" value="TreeGrafter"/>
</dbReference>
<dbReference type="OrthoDB" id="438211at2759"/>
<dbReference type="PANTHER" id="PTHR19282:SF527">
    <property type="entry name" value="TETRASPANIN"/>
    <property type="match status" value="1"/>
</dbReference>
<comment type="subcellular location">
    <subcellularLocation>
        <location evidence="1 6">Membrane</location>
        <topology evidence="1 6">Multi-pass membrane protein</topology>
    </subcellularLocation>
</comment>
<evidence type="ECO:0000256" key="4">
    <source>
        <dbReference type="ARBA" id="ARBA00022989"/>
    </source>
</evidence>
<dbReference type="AlphaFoldDB" id="A0A8J5D352"/>